<proteinExistence type="predicted"/>
<dbReference type="SMART" id="SM00530">
    <property type="entry name" value="HTH_XRE"/>
    <property type="match status" value="1"/>
</dbReference>
<feature type="domain" description="HTH cro/C1-type" evidence="2">
    <location>
        <begin position="14"/>
        <end position="46"/>
    </location>
</feature>
<dbReference type="InterPro" id="IPR050400">
    <property type="entry name" value="Bact_Cytoskel_RodZ"/>
</dbReference>
<name>A0A7V5RNQ7_CALAY</name>
<keyword evidence="1" id="KW-0812">Transmembrane</keyword>
<dbReference type="PROSITE" id="PS50943">
    <property type="entry name" value="HTH_CROC1"/>
    <property type="match status" value="1"/>
</dbReference>
<keyword evidence="1" id="KW-0472">Membrane</keyword>
<accession>A0A7V5RNQ7</accession>
<dbReference type="CDD" id="cd00093">
    <property type="entry name" value="HTH_XRE"/>
    <property type="match status" value="1"/>
</dbReference>
<dbReference type="Proteomes" id="UP000885771">
    <property type="component" value="Unassembled WGS sequence"/>
</dbReference>
<dbReference type="InterPro" id="IPR001387">
    <property type="entry name" value="Cro/C1-type_HTH"/>
</dbReference>
<dbReference type="Gene3D" id="1.10.260.40">
    <property type="entry name" value="lambda repressor-like DNA-binding domains"/>
    <property type="match status" value="1"/>
</dbReference>
<reference evidence="3" key="1">
    <citation type="journal article" date="2020" name="mSystems">
        <title>Genome- and Community-Level Interaction Insights into Carbon Utilization and Element Cycling Functions of Hydrothermarchaeota in Hydrothermal Sediment.</title>
        <authorList>
            <person name="Zhou Z."/>
            <person name="Liu Y."/>
            <person name="Xu W."/>
            <person name="Pan J."/>
            <person name="Luo Z.H."/>
            <person name="Li M."/>
        </authorList>
    </citation>
    <scope>NUCLEOTIDE SEQUENCE [LARGE SCALE GENOMIC DNA]</scope>
    <source>
        <strain evidence="3">HyVt-460</strain>
    </source>
</reference>
<organism evidence="3">
    <name type="scientific">Caldithrix abyssi</name>
    <dbReference type="NCBI Taxonomy" id="187145"/>
    <lineage>
        <taxon>Bacteria</taxon>
        <taxon>Pseudomonadati</taxon>
        <taxon>Calditrichota</taxon>
        <taxon>Calditrichia</taxon>
        <taxon>Calditrichales</taxon>
        <taxon>Calditrichaceae</taxon>
        <taxon>Caldithrix</taxon>
    </lineage>
</organism>
<dbReference type="Pfam" id="PF13413">
    <property type="entry name" value="HTH_25"/>
    <property type="match status" value="1"/>
</dbReference>
<dbReference type="Pfam" id="PF13464">
    <property type="entry name" value="RodZ_C"/>
    <property type="match status" value="1"/>
</dbReference>
<evidence type="ECO:0000259" key="2">
    <source>
        <dbReference type="PROSITE" id="PS50943"/>
    </source>
</evidence>
<gene>
    <name evidence="3" type="ORF">ENJ15_02445</name>
</gene>
<dbReference type="GO" id="GO:0003677">
    <property type="term" value="F:DNA binding"/>
    <property type="evidence" value="ECO:0007669"/>
    <property type="project" value="InterPro"/>
</dbReference>
<dbReference type="PANTHER" id="PTHR34475:SF1">
    <property type="entry name" value="CYTOSKELETON PROTEIN RODZ"/>
    <property type="match status" value="1"/>
</dbReference>
<dbReference type="AlphaFoldDB" id="A0A7V5RNQ7"/>
<evidence type="ECO:0000313" key="3">
    <source>
        <dbReference type="EMBL" id="HHM01844.1"/>
    </source>
</evidence>
<feature type="transmembrane region" description="Helical" evidence="1">
    <location>
        <begin position="113"/>
        <end position="133"/>
    </location>
</feature>
<dbReference type="InterPro" id="IPR010982">
    <property type="entry name" value="Lambda_DNA-bd_dom_sf"/>
</dbReference>
<keyword evidence="1" id="KW-1133">Transmembrane helix</keyword>
<dbReference type="InterPro" id="IPR025194">
    <property type="entry name" value="RodZ-like_C"/>
</dbReference>
<dbReference type="SUPFAM" id="SSF47413">
    <property type="entry name" value="lambda repressor-like DNA-binding domains"/>
    <property type="match status" value="1"/>
</dbReference>
<protein>
    <submittedName>
        <fullName evidence="3">DUF4115 domain-containing protein</fullName>
    </submittedName>
</protein>
<dbReference type="PANTHER" id="PTHR34475">
    <property type="match status" value="1"/>
</dbReference>
<comment type="caution">
    <text evidence="3">The sequence shown here is derived from an EMBL/GenBank/DDBJ whole genome shotgun (WGS) entry which is preliminary data.</text>
</comment>
<dbReference type="EMBL" id="DRLI01000090">
    <property type="protein sequence ID" value="HHM01844.1"/>
    <property type="molecule type" value="Genomic_DNA"/>
</dbReference>
<evidence type="ECO:0000256" key="1">
    <source>
        <dbReference type="SAM" id="Phobius"/>
    </source>
</evidence>
<sequence length="281" mass="31942">METNPDIPSFFEELKKIREEKNISLEEIASESRIQISYLRAIEAGEFEKIPEVYDKLFFQSYLSYLHIEDEERYLEMYRRMRKQTFSPTPTTTMRRIVTASEDSHPVFNKKNMIVAVPALGIIALLLFFAMNAEMISFGNREKVKELPVRQIAREIEIKAIERPATIAEQAVKEPRTPGVTVTLTVLDTTWLRFVKDKKDTVEYLLNTGNKITVSADSLLKGLVGNAAGISWQVNGRDEGILGKPGDVISSIRITEKGIVRKNIKKAIKKEVVHDTLSVNP</sequence>